<evidence type="ECO:0000256" key="1">
    <source>
        <dbReference type="ARBA" id="ARBA00022722"/>
    </source>
</evidence>
<evidence type="ECO:0000313" key="4">
    <source>
        <dbReference type="Proteomes" id="UP001283361"/>
    </source>
</evidence>
<evidence type="ECO:0000313" key="3">
    <source>
        <dbReference type="EMBL" id="KAK3740712.1"/>
    </source>
</evidence>
<feature type="region of interest" description="Disordered" evidence="2">
    <location>
        <begin position="254"/>
        <end position="279"/>
    </location>
</feature>
<keyword evidence="1" id="KW-0378">Hydrolase</keyword>
<dbReference type="GO" id="GO:0000175">
    <property type="term" value="F:3'-5'-RNA exonuclease activity"/>
    <property type="evidence" value="ECO:0007669"/>
    <property type="project" value="InterPro"/>
</dbReference>
<dbReference type="InterPro" id="IPR022894">
    <property type="entry name" value="Oligoribonuclease"/>
</dbReference>
<keyword evidence="1" id="KW-0540">Nuclease</keyword>
<keyword evidence="4" id="KW-1185">Reference proteome</keyword>
<reference evidence="3" key="1">
    <citation type="journal article" date="2023" name="G3 (Bethesda)">
        <title>A reference genome for the long-term kleptoplast-retaining sea slug Elysia crispata morphotype clarki.</title>
        <authorList>
            <person name="Eastman K.E."/>
            <person name="Pendleton A.L."/>
            <person name="Shaikh M.A."/>
            <person name="Suttiyut T."/>
            <person name="Ogas R."/>
            <person name="Tomko P."/>
            <person name="Gavelis G."/>
            <person name="Widhalm J.R."/>
            <person name="Wisecaver J.H."/>
        </authorList>
    </citation>
    <scope>NUCLEOTIDE SEQUENCE</scope>
    <source>
        <strain evidence="3">ECLA1</strain>
    </source>
</reference>
<evidence type="ECO:0000256" key="2">
    <source>
        <dbReference type="SAM" id="MobiDB-lite"/>
    </source>
</evidence>
<comment type="caution">
    <text evidence="3">The sequence shown here is derived from an EMBL/GenBank/DDBJ whole genome shotgun (WGS) entry which is preliminary data.</text>
</comment>
<organism evidence="3 4">
    <name type="scientific">Elysia crispata</name>
    <name type="common">lettuce slug</name>
    <dbReference type="NCBI Taxonomy" id="231223"/>
    <lineage>
        <taxon>Eukaryota</taxon>
        <taxon>Metazoa</taxon>
        <taxon>Spiralia</taxon>
        <taxon>Lophotrochozoa</taxon>
        <taxon>Mollusca</taxon>
        <taxon>Gastropoda</taxon>
        <taxon>Heterobranchia</taxon>
        <taxon>Euthyneura</taxon>
        <taxon>Panpulmonata</taxon>
        <taxon>Sacoglossa</taxon>
        <taxon>Placobranchoidea</taxon>
        <taxon>Plakobranchidae</taxon>
        <taxon>Elysia</taxon>
    </lineage>
</organism>
<accession>A0AAE0YCC1</accession>
<gene>
    <name evidence="3" type="ORF">RRG08_048956</name>
</gene>
<dbReference type="AlphaFoldDB" id="A0AAE0YCC1"/>
<dbReference type="PANTHER" id="PTHR11046">
    <property type="entry name" value="OLIGORIBONUCLEASE, MITOCHONDRIAL"/>
    <property type="match status" value="1"/>
</dbReference>
<proteinExistence type="predicted"/>
<dbReference type="PANTHER" id="PTHR11046:SF25">
    <property type="match status" value="1"/>
</dbReference>
<dbReference type="EMBL" id="JAWDGP010006462">
    <property type="protein sequence ID" value="KAK3740712.1"/>
    <property type="molecule type" value="Genomic_DNA"/>
</dbReference>
<protein>
    <submittedName>
        <fullName evidence="3">Uncharacterized protein</fullName>
    </submittedName>
</protein>
<dbReference type="Proteomes" id="UP001283361">
    <property type="component" value="Unassembled WGS sequence"/>
</dbReference>
<sequence>MFVRYVGNRLHIMFHMDDAIIHYLNVLLEYLKESCKSEFSRKFLIAQLNNEDLISQLQAISLVGKLITGPWMRFMYKNKDDLSNLQMSEHFRTAQLMIEAWTTNPSEMVSSDKDVFLQPVDHDAVIESLRSPISIGVQVVLKAILPSISSVITRQLGRYLSGDLSNPNHDLLAKTASAAPHNIWAERVIDMTCQLWKRCPMATAGFLDSKIKAKTNKTMDWLDGKERVLQEQLASLARRRAGVLRKRKKEIERGVDEEIEGRKDERGSSSKNFKVEETS</sequence>
<name>A0AAE0YCC1_9GAST</name>